<evidence type="ECO:0000313" key="1">
    <source>
        <dbReference type="EMBL" id="TPX47485.1"/>
    </source>
</evidence>
<dbReference type="AlphaFoldDB" id="A0A507D814"/>
<sequence length="114" mass="12578">MKEVACGAFGLGVYWFSRVIVLDALVAHRSSGSRRIRQVQSLEAVPPHQTHNCVLLDGPDILSGLPPTERYFIPTPQKMMRGGGNTVILVSFSCSFHRLEKELFLAIAGALLRE</sequence>
<proteinExistence type="predicted"/>
<gene>
    <name evidence="1" type="ORF">SeMB42_g03299</name>
</gene>
<comment type="caution">
    <text evidence="1">The sequence shown here is derived from an EMBL/GenBank/DDBJ whole genome shotgun (WGS) entry which is preliminary data.</text>
</comment>
<evidence type="ECO:0000313" key="2">
    <source>
        <dbReference type="Proteomes" id="UP000317494"/>
    </source>
</evidence>
<dbReference type="Proteomes" id="UP000317494">
    <property type="component" value="Unassembled WGS sequence"/>
</dbReference>
<protein>
    <submittedName>
        <fullName evidence="1">Uncharacterized protein</fullName>
    </submittedName>
</protein>
<name>A0A507D814_9FUNG</name>
<dbReference type="VEuPathDB" id="FungiDB:SeMB42_g03299"/>
<reference evidence="1 2" key="1">
    <citation type="journal article" date="2019" name="Sci. Rep.">
        <title>Comparative genomics of chytrid fungi reveal insights into the obligate biotrophic and pathogenic lifestyle of Synchytrium endobioticum.</title>
        <authorList>
            <person name="van de Vossenberg B.T.L.H."/>
            <person name="Warris S."/>
            <person name="Nguyen H.D.T."/>
            <person name="van Gent-Pelzer M.P.E."/>
            <person name="Joly D.L."/>
            <person name="van de Geest H.C."/>
            <person name="Bonants P.J.M."/>
            <person name="Smith D.S."/>
            <person name="Levesque C.A."/>
            <person name="van der Lee T.A.J."/>
        </authorList>
    </citation>
    <scope>NUCLEOTIDE SEQUENCE [LARGE SCALE GENOMIC DNA]</scope>
    <source>
        <strain evidence="1 2">MB42</strain>
    </source>
</reference>
<accession>A0A507D814</accession>
<dbReference type="EMBL" id="QEAN01000115">
    <property type="protein sequence ID" value="TPX47485.1"/>
    <property type="molecule type" value="Genomic_DNA"/>
</dbReference>
<organism evidence="1 2">
    <name type="scientific">Synchytrium endobioticum</name>
    <dbReference type="NCBI Taxonomy" id="286115"/>
    <lineage>
        <taxon>Eukaryota</taxon>
        <taxon>Fungi</taxon>
        <taxon>Fungi incertae sedis</taxon>
        <taxon>Chytridiomycota</taxon>
        <taxon>Chytridiomycota incertae sedis</taxon>
        <taxon>Chytridiomycetes</taxon>
        <taxon>Synchytriales</taxon>
        <taxon>Synchytriaceae</taxon>
        <taxon>Synchytrium</taxon>
    </lineage>
</organism>
<keyword evidence="2" id="KW-1185">Reference proteome</keyword>